<gene>
    <name evidence="3" type="ORF">OSTQU699_LOCUS7698</name>
</gene>
<name>A0A8S1J8T9_9CHLO</name>
<organism evidence="3 4">
    <name type="scientific">Ostreobium quekettii</name>
    <dbReference type="NCBI Taxonomy" id="121088"/>
    <lineage>
        <taxon>Eukaryota</taxon>
        <taxon>Viridiplantae</taxon>
        <taxon>Chlorophyta</taxon>
        <taxon>core chlorophytes</taxon>
        <taxon>Ulvophyceae</taxon>
        <taxon>TCBD clade</taxon>
        <taxon>Bryopsidales</taxon>
        <taxon>Ostreobineae</taxon>
        <taxon>Ostreobiaceae</taxon>
        <taxon>Ostreobium</taxon>
    </lineage>
</organism>
<dbReference type="EMBL" id="CAJHUC010001793">
    <property type="protein sequence ID" value="CAD7702341.1"/>
    <property type="molecule type" value="Genomic_DNA"/>
</dbReference>
<feature type="compositionally biased region" description="Basic and acidic residues" evidence="1">
    <location>
        <begin position="166"/>
        <end position="178"/>
    </location>
</feature>
<feature type="domain" description="BRCT" evidence="2">
    <location>
        <begin position="44"/>
        <end position="118"/>
    </location>
</feature>
<dbReference type="Proteomes" id="UP000708148">
    <property type="component" value="Unassembled WGS sequence"/>
</dbReference>
<protein>
    <recommendedName>
        <fullName evidence="2">BRCT domain-containing protein</fullName>
    </recommendedName>
</protein>
<feature type="region of interest" description="Disordered" evidence="1">
    <location>
        <begin position="414"/>
        <end position="573"/>
    </location>
</feature>
<dbReference type="Pfam" id="PF12738">
    <property type="entry name" value="PTCB-BRCT"/>
    <property type="match status" value="1"/>
</dbReference>
<dbReference type="OrthoDB" id="552396at2759"/>
<feature type="compositionally biased region" description="Basic and acidic residues" evidence="1">
    <location>
        <begin position="551"/>
        <end position="561"/>
    </location>
</feature>
<evidence type="ECO:0000313" key="3">
    <source>
        <dbReference type="EMBL" id="CAD7702341.1"/>
    </source>
</evidence>
<reference evidence="3" key="1">
    <citation type="submission" date="2020-12" db="EMBL/GenBank/DDBJ databases">
        <authorList>
            <person name="Iha C."/>
        </authorList>
    </citation>
    <scope>NUCLEOTIDE SEQUENCE</scope>
</reference>
<dbReference type="PANTHER" id="PTHR47181">
    <property type="entry name" value="BRCA1 C TERMINUS DOMAIN CONTAINING PROTEIN, EXPRESSED"/>
    <property type="match status" value="1"/>
</dbReference>
<feature type="region of interest" description="Disordered" evidence="1">
    <location>
        <begin position="296"/>
        <end position="369"/>
    </location>
</feature>
<dbReference type="AlphaFoldDB" id="A0A8S1J8T9"/>
<accession>A0A8S1J8T9</accession>
<dbReference type="SUPFAM" id="SSF52113">
    <property type="entry name" value="BRCT domain"/>
    <property type="match status" value="2"/>
</dbReference>
<feature type="compositionally biased region" description="Basic and acidic residues" evidence="1">
    <location>
        <begin position="187"/>
        <end position="214"/>
    </location>
</feature>
<dbReference type="InterPro" id="IPR036420">
    <property type="entry name" value="BRCT_dom_sf"/>
</dbReference>
<evidence type="ECO:0000256" key="1">
    <source>
        <dbReference type="SAM" id="MobiDB-lite"/>
    </source>
</evidence>
<feature type="compositionally biased region" description="Polar residues" evidence="1">
    <location>
        <begin position="503"/>
        <end position="522"/>
    </location>
</feature>
<dbReference type="Gene3D" id="3.40.50.10190">
    <property type="entry name" value="BRCT domain"/>
    <property type="match status" value="3"/>
</dbReference>
<feature type="compositionally biased region" description="Polar residues" evidence="1">
    <location>
        <begin position="296"/>
        <end position="305"/>
    </location>
</feature>
<keyword evidence="4" id="KW-1185">Reference proteome</keyword>
<dbReference type="InterPro" id="IPR044254">
    <property type="entry name" value="At4g02110-like"/>
</dbReference>
<dbReference type="PANTHER" id="PTHR47181:SF2">
    <property type="entry name" value="BRCA1 C TERMINUS DOMAIN CONTAINING PROTEIN, EXPRESSED"/>
    <property type="match status" value="1"/>
</dbReference>
<feature type="region of interest" description="Disordered" evidence="1">
    <location>
        <begin position="166"/>
        <end position="221"/>
    </location>
</feature>
<evidence type="ECO:0000259" key="2">
    <source>
        <dbReference type="PROSITE" id="PS50172"/>
    </source>
</evidence>
<comment type="caution">
    <text evidence="3">The sequence shown here is derived from an EMBL/GenBank/DDBJ whole genome shotgun (WGS) entry which is preliminary data.</text>
</comment>
<evidence type="ECO:0000313" key="4">
    <source>
        <dbReference type="Proteomes" id="UP000708148"/>
    </source>
</evidence>
<dbReference type="InterPro" id="IPR001357">
    <property type="entry name" value="BRCT_dom"/>
</dbReference>
<sequence length="826" mass="87750">MWPYRCIMRKELLPIEEKPFPGPYIPGFTEHVKEVTISEFKSHERLMVRYLCECTGACYSGQLTVPTQTSHLIANDLTSNSQKIQSAKRCSTVKIVSKMWLNDCIAQWRHVPEGPYTSTAVPESPEENGVSSDAARAQILATPQMQQESTTPCETEVVGNRLEEIPKDSKAAGHKMDEGPNSNVSCRPEKAVVPERGEGEAVRDTSLEAHEHPPCNDAEGSIGSKMPQGASEMVSFTCGAASEGLDGLQQVGMAAATIGQLDFQLTPAVEPTPEIPATEAVDDPSIGTEVQGMDSVRQSGDQNLGHSDPSGNPCAMQTAPISERPGSPPTPADLQEAPNVCLDDARETATTSPGSTAGEHKGDASDGNLNVEERIVGTASAADDKAKPFHCAEDGTAGDSVVAKAHRTCAKGAQQLPTGSDAPGPAANGLCEHGGDGAATGMARRKWKAPRMSGSASSGKQRDTPKGTSGDLEETGRPTTGKRSAVETGADGEHGGQGAGQELCTSQEQNGLVEHQPSTSGRRNAFKKAKRGAETPLTVPQRAARKSGLRGGKEMAKRECGDTAGAEASNSKRLRMSDVGPRAEKKDMVVALSGVHSSQRLRYSGVLAGLHVQCTSGAHDAKHQWVNSITHIVSPSLKRNEKTVCGMAAGSWFVSTGYVEACARKHRMLDPADYELQKGKEDAISKGAPAHWRTRRVLTGAGAFDGITAVIYGKVGPPGEETIRRIICAGDGRVVKHPSSLSYESQGINLAVVGKEKPKSDRVVKQLLDSGVLCVSTDYIIDWVCHPSKALSMHRLFGTSPSPLLKTLEEGRMSKEKCEMLVSCKT</sequence>
<dbReference type="PROSITE" id="PS50172">
    <property type="entry name" value="BRCT"/>
    <property type="match status" value="1"/>
</dbReference>
<proteinExistence type="predicted"/>